<keyword evidence="3 7" id="KW-0812">Transmembrane</keyword>
<evidence type="ECO:0000256" key="5">
    <source>
        <dbReference type="ARBA" id="ARBA00023136"/>
    </source>
</evidence>
<evidence type="ECO:0000256" key="6">
    <source>
        <dbReference type="SAM" id="MobiDB-lite"/>
    </source>
</evidence>
<gene>
    <name evidence="9" type="ORF">CEE37_11700</name>
</gene>
<feature type="domain" description="Phage shock protein PspC N-terminal" evidence="8">
    <location>
        <begin position="60"/>
        <end position="118"/>
    </location>
</feature>
<dbReference type="EMBL" id="NJBN01000008">
    <property type="protein sequence ID" value="TKJ39151.1"/>
    <property type="molecule type" value="Genomic_DNA"/>
</dbReference>
<evidence type="ECO:0000313" key="10">
    <source>
        <dbReference type="Proteomes" id="UP000319619"/>
    </source>
</evidence>
<keyword evidence="5 7" id="KW-0472">Membrane</keyword>
<evidence type="ECO:0000259" key="8">
    <source>
        <dbReference type="Pfam" id="PF04024"/>
    </source>
</evidence>
<proteinExistence type="predicted"/>
<organism evidence="9 10">
    <name type="scientific">candidate division LCP-89 bacterium B3_LCP</name>
    <dbReference type="NCBI Taxonomy" id="2012998"/>
    <lineage>
        <taxon>Bacteria</taxon>
        <taxon>Pseudomonadati</taxon>
        <taxon>Bacteria division LCP-89</taxon>
    </lineage>
</organism>
<keyword evidence="2" id="KW-1003">Cell membrane</keyword>
<evidence type="ECO:0000256" key="1">
    <source>
        <dbReference type="ARBA" id="ARBA00004162"/>
    </source>
</evidence>
<evidence type="ECO:0000256" key="2">
    <source>
        <dbReference type="ARBA" id="ARBA00022475"/>
    </source>
</evidence>
<reference evidence="9 10" key="1">
    <citation type="submission" date="2017-06" db="EMBL/GenBank/DDBJ databases">
        <title>Novel microbial phyla capable of carbon fixation and sulfur reduction in deep-sea sediments.</title>
        <authorList>
            <person name="Huang J."/>
            <person name="Baker B."/>
            <person name="Wang Y."/>
        </authorList>
    </citation>
    <scope>NUCLEOTIDE SEQUENCE [LARGE SCALE GENOMIC DNA]</scope>
    <source>
        <strain evidence="9">B3_LCP</strain>
    </source>
</reference>
<dbReference type="AlphaFoldDB" id="A0A532UW50"/>
<evidence type="ECO:0000256" key="7">
    <source>
        <dbReference type="SAM" id="Phobius"/>
    </source>
</evidence>
<evidence type="ECO:0000256" key="4">
    <source>
        <dbReference type="ARBA" id="ARBA00022989"/>
    </source>
</evidence>
<sequence>MGFQGCFFPFVLPYIAGPVILVLVGLGLISGWIIAKSRTDSTAQSSGTGDANTESQSRPKRLFRSKDQRVISGLCGGLGEHFKIDPTIVRILWILFGITSFGFAVLLYVILIFAIPEEPIS</sequence>
<evidence type="ECO:0000313" key="9">
    <source>
        <dbReference type="EMBL" id="TKJ39151.1"/>
    </source>
</evidence>
<dbReference type="Pfam" id="PF04024">
    <property type="entry name" value="PspC"/>
    <property type="match status" value="1"/>
</dbReference>
<feature type="compositionally biased region" description="Polar residues" evidence="6">
    <location>
        <begin position="40"/>
        <end position="56"/>
    </location>
</feature>
<dbReference type="InterPro" id="IPR007168">
    <property type="entry name" value="Phageshock_PspC_N"/>
</dbReference>
<dbReference type="Proteomes" id="UP000319619">
    <property type="component" value="Unassembled WGS sequence"/>
</dbReference>
<comment type="subcellular location">
    <subcellularLocation>
        <location evidence="1">Cell membrane</location>
        <topology evidence="1">Single-pass membrane protein</topology>
    </subcellularLocation>
</comment>
<dbReference type="PANTHER" id="PTHR33885">
    <property type="entry name" value="PHAGE SHOCK PROTEIN C"/>
    <property type="match status" value="1"/>
</dbReference>
<keyword evidence="4 7" id="KW-1133">Transmembrane helix</keyword>
<protein>
    <recommendedName>
        <fullName evidence="8">Phage shock protein PspC N-terminal domain-containing protein</fullName>
    </recommendedName>
</protein>
<comment type="caution">
    <text evidence="9">The sequence shown here is derived from an EMBL/GenBank/DDBJ whole genome shotgun (WGS) entry which is preliminary data.</text>
</comment>
<dbReference type="GO" id="GO:0005886">
    <property type="term" value="C:plasma membrane"/>
    <property type="evidence" value="ECO:0007669"/>
    <property type="project" value="UniProtKB-SubCell"/>
</dbReference>
<dbReference type="PANTHER" id="PTHR33885:SF3">
    <property type="entry name" value="PHAGE SHOCK PROTEIN C"/>
    <property type="match status" value="1"/>
</dbReference>
<accession>A0A532UW50</accession>
<name>A0A532UW50_UNCL8</name>
<dbReference type="InterPro" id="IPR052027">
    <property type="entry name" value="PspC"/>
</dbReference>
<evidence type="ECO:0000256" key="3">
    <source>
        <dbReference type="ARBA" id="ARBA00022692"/>
    </source>
</evidence>
<feature type="region of interest" description="Disordered" evidence="6">
    <location>
        <begin position="40"/>
        <end position="61"/>
    </location>
</feature>
<feature type="transmembrane region" description="Helical" evidence="7">
    <location>
        <begin position="91"/>
        <end position="115"/>
    </location>
</feature>
<feature type="transmembrane region" description="Helical" evidence="7">
    <location>
        <begin position="12"/>
        <end position="35"/>
    </location>
</feature>